<evidence type="ECO:0000256" key="1">
    <source>
        <dbReference type="SAM" id="Phobius"/>
    </source>
</evidence>
<evidence type="ECO:0000313" key="2">
    <source>
        <dbReference type="EMBL" id="OAX37965.1"/>
    </source>
</evidence>
<reference evidence="2 3" key="1">
    <citation type="submission" date="2016-06" db="EMBL/GenBank/DDBJ databases">
        <title>Comparative genomics of the ectomycorrhizal sister species Rhizopogon vinicolor and Rhizopogon vesiculosus (Basidiomycota: Boletales) reveals a divergence of the mating type B locus.</title>
        <authorList>
            <consortium name="DOE Joint Genome Institute"/>
            <person name="Mujic A.B."/>
            <person name="Kuo A."/>
            <person name="Tritt A."/>
            <person name="Lipzen A."/>
            <person name="Chen C."/>
            <person name="Johnson J."/>
            <person name="Sharma A."/>
            <person name="Barry K."/>
            <person name="Grigoriev I.V."/>
            <person name="Spatafora J.W."/>
        </authorList>
    </citation>
    <scope>NUCLEOTIDE SEQUENCE [LARGE SCALE GENOMIC DNA]</scope>
    <source>
        <strain evidence="2 3">AM-OR11-026</strain>
    </source>
</reference>
<evidence type="ECO:0008006" key="4">
    <source>
        <dbReference type="Google" id="ProtNLM"/>
    </source>
</evidence>
<proteinExistence type="predicted"/>
<dbReference type="EMBL" id="KV448320">
    <property type="protein sequence ID" value="OAX37965.1"/>
    <property type="molecule type" value="Genomic_DNA"/>
</dbReference>
<feature type="transmembrane region" description="Helical" evidence="1">
    <location>
        <begin position="124"/>
        <end position="145"/>
    </location>
</feature>
<name>A0A1B7MZC8_9AGAM</name>
<keyword evidence="1" id="KW-1133">Transmembrane helix</keyword>
<gene>
    <name evidence="2" type="ORF">K503DRAFT_191463</name>
</gene>
<accession>A0A1B7MZC8</accession>
<protein>
    <recommendedName>
        <fullName evidence="4">FAD/NAD(P)-binding domain-containing protein</fullName>
    </recommendedName>
</protein>
<organism evidence="2 3">
    <name type="scientific">Rhizopogon vinicolor AM-OR11-026</name>
    <dbReference type="NCBI Taxonomy" id="1314800"/>
    <lineage>
        <taxon>Eukaryota</taxon>
        <taxon>Fungi</taxon>
        <taxon>Dikarya</taxon>
        <taxon>Basidiomycota</taxon>
        <taxon>Agaricomycotina</taxon>
        <taxon>Agaricomycetes</taxon>
        <taxon>Agaricomycetidae</taxon>
        <taxon>Boletales</taxon>
        <taxon>Suillineae</taxon>
        <taxon>Rhizopogonaceae</taxon>
        <taxon>Rhizopogon</taxon>
    </lineage>
</organism>
<keyword evidence="1" id="KW-0472">Membrane</keyword>
<dbReference type="Gene3D" id="3.50.50.60">
    <property type="entry name" value="FAD/NAD(P)-binding domain"/>
    <property type="match status" value="2"/>
</dbReference>
<keyword evidence="3" id="KW-1185">Reference proteome</keyword>
<dbReference type="AlphaFoldDB" id="A0A1B7MZC8"/>
<sequence>MRVSVKLDSNCSIPSYPARVGPGLLSAYRSTGLVSIFPSSPDARIQDIGHITRYSSGASDKIKITAHIQDESTIEGIDIVLLGTGYYSYVPYLQVIHPKSRIFTPLTPHTITPSRISVIHLQILYAYNLTLAFIGATISFIPFLLADLTSTWIALAWSGSTPVPTVPEERLFYERGRLG</sequence>
<dbReference type="Proteomes" id="UP000092154">
    <property type="component" value="Unassembled WGS sequence"/>
</dbReference>
<dbReference type="InParanoid" id="A0A1B7MZC8"/>
<dbReference type="STRING" id="1314800.A0A1B7MZC8"/>
<dbReference type="OrthoDB" id="66881at2759"/>
<evidence type="ECO:0000313" key="3">
    <source>
        <dbReference type="Proteomes" id="UP000092154"/>
    </source>
</evidence>
<dbReference type="InterPro" id="IPR036188">
    <property type="entry name" value="FAD/NAD-bd_sf"/>
</dbReference>
<keyword evidence="1" id="KW-0812">Transmembrane</keyword>